<feature type="transmembrane region" description="Helical" evidence="5">
    <location>
        <begin position="173"/>
        <end position="190"/>
    </location>
</feature>
<protein>
    <submittedName>
        <fullName evidence="7">MFS transporter</fullName>
    </submittedName>
</protein>
<feature type="transmembrane region" description="Helical" evidence="5">
    <location>
        <begin position="86"/>
        <end position="106"/>
    </location>
</feature>
<feature type="transmembrane region" description="Helical" evidence="5">
    <location>
        <begin position="427"/>
        <end position="452"/>
    </location>
</feature>
<feature type="transmembrane region" description="Helical" evidence="5">
    <location>
        <begin position="112"/>
        <end position="133"/>
    </location>
</feature>
<dbReference type="GO" id="GO:0005886">
    <property type="term" value="C:plasma membrane"/>
    <property type="evidence" value="ECO:0007669"/>
    <property type="project" value="UniProtKB-SubCell"/>
</dbReference>
<accession>A0A7I7S311</accession>
<feature type="transmembrane region" description="Helical" evidence="5">
    <location>
        <begin position="248"/>
        <end position="266"/>
    </location>
</feature>
<feature type="transmembrane region" description="Helical" evidence="5">
    <location>
        <begin position="313"/>
        <end position="335"/>
    </location>
</feature>
<keyword evidence="4 5" id="KW-0472">Membrane</keyword>
<evidence type="ECO:0000256" key="1">
    <source>
        <dbReference type="ARBA" id="ARBA00004651"/>
    </source>
</evidence>
<dbReference type="InterPro" id="IPR011701">
    <property type="entry name" value="MFS"/>
</dbReference>
<dbReference type="AlphaFoldDB" id="A0A7I7S311"/>
<feature type="transmembrane region" description="Helical" evidence="5">
    <location>
        <begin position="344"/>
        <end position="361"/>
    </location>
</feature>
<dbReference type="RefSeq" id="WP_163919824.1">
    <property type="nucleotide sequence ID" value="NZ_AP022593.1"/>
</dbReference>
<feature type="transmembrane region" description="Helical" evidence="5">
    <location>
        <begin position="367"/>
        <end position="387"/>
    </location>
</feature>
<dbReference type="Proteomes" id="UP000467428">
    <property type="component" value="Chromosome"/>
</dbReference>
<evidence type="ECO:0000313" key="7">
    <source>
        <dbReference type="EMBL" id="BBY50335.1"/>
    </source>
</evidence>
<proteinExistence type="predicted"/>
<dbReference type="InterPro" id="IPR036259">
    <property type="entry name" value="MFS_trans_sf"/>
</dbReference>
<feature type="transmembrane region" description="Helical" evidence="5">
    <location>
        <begin position="275"/>
        <end position="293"/>
    </location>
</feature>
<dbReference type="InterPro" id="IPR020846">
    <property type="entry name" value="MFS_dom"/>
</dbReference>
<dbReference type="Gene3D" id="1.20.1250.20">
    <property type="entry name" value="MFS general substrate transporter like domains"/>
    <property type="match status" value="2"/>
</dbReference>
<evidence type="ECO:0000313" key="8">
    <source>
        <dbReference type="Proteomes" id="UP000467428"/>
    </source>
</evidence>
<gene>
    <name evidence="7" type="ORF">MARA_38030</name>
</gene>
<organism evidence="7 8">
    <name type="scientific">Mycolicibacterium arabiense</name>
    <dbReference type="NCBI Taxonomy" id="1286181"/>
    <lineage>
        <taxon>Bacteria</taxon>
        <taxon>Bacillati</taxon>
        <taxon>Actinomycetota</taxon>
        <taxon>Actinomycetes</taxon>
        <taxon>Mycobacteriales</taxon>
        <taxon>Mycobacteriaceae</taxon>
        <taxon>Mycolicibacterium</taxon>
    </lineage>
</organism>
<evidence type="ECO:0000256" key="5">
    <source>
        <dbReference type="SAM" id="Phobius"/>
    </source>
</evidence>
<evidence type="ECO:0000256" key="3">
    <source>
        <dbReference type="ARBA" id="ARBA00022989"/>
    </source>
</evidence>
<feature type="transmembrane region" description="Helical" evidence="5">
    <location>
        <begin position="23"/>
        <end position="43"/>
    </location>
</feature>
<evidence type="ECO:0000256" key="2">
    <source>
        <dbReference type="ARBA" id="ARBA00022692"/>
    </source>
</evidence>
<dbReference type="GO" id="GO:0046943">
    <property type="term" value="F:carboxylic acid transmembrane transporter activity"/>
    <property type="evidence" value="ECO:0007669"/>
    <property type="project" value="TreeGrafter"/>
</dbReference>
<feature type="transmembrane region" description="Helical" evidence="5">
    <location>
        <begin position="225"/>
        <end position="242"/>
    </location>
</feature>
<dbReference type="InterPro" id="IPR005829">
    <property type="entry name" value="Sugar_transporter_CS"/>
</dbReference>
<dbReference type="KEGG" id="marz:MARA_38030"/>
<dbReference type="PANTHER" id="PTHR23508">
    <property type="entry name" value="CARBOXYLIC ACID TRANSPORTER PROTEIN HOMOLOG"/>
    <property type="match status" value="1"/>
</dbReference>
<dbReference type="SUPFAM" id="SSF103473">
    <property type="entry name" value="MFS general substrate transporter"/>
    <property type="match status" value="1"/>
</dbReference>
<feature type="transmembrane region" description="Helical" evidence="5">
    <location>
        <begin position="145"/>
        <end position="167"/>
    </location>
</feature>
<reference evidence="7 8" key="1">
    <citation type="journal article" date="2019" name="Emerg. Microbes Infect.">
        <title>Comprehensive subspecies identification of 175 nontuberculous mycobacteria species based on 7547 genomic profiles.</title>
        <authorList>
            <person name="Matsumoto Y."/>
            <person name="Kinjo T."/>
            <person name="Motooka D."/>
            <person name="Nabeya D."/>
            <person name="Jung N."/>
            <person name="Uechi K."/>
            <person name="Horii T."/>
            <person name="Iida T."/>
            <person name="Fujita J."/>
            <person name="Nakamura S."/>
        </authorList>
    </citation>
    <scope>NUCLEOTIDE SEQUENCE [LARGE SCALE GENOMIC DNA]</scope>
    <source>
        <strain evidence="7 8">JCM 18538</strain>
    </source>
</reference>
<dbReference type="PROSITE" id="PS00216">
    <property type="entry name" value="SUGAR_TRANSPORT_1"/>
    <property type="match status" value="1"/>
</dbReference>
<feature type="transmembrane region" description="Helical" evidence="5">
    <location>
        <begin position="55"/>
        <end position="79"/>
    </location>
</feature>
<dbReference type="Pfam" id="PF07690">
    <property type="entry name" value="MFS_1"/>
    <property type="match status" value="1"/>
</dbReference>
<feature type="transmembrane region" description="Helical" evidence="5">
    <location>
        <begin position="399"/>
        <end position="421"/>
    </location>
</feature>
<dbReference type="CDD" id="cd17316">
    <property type="entry name" value="MFS_SV2_like"/>
    <property type="match status" value="1"/>
</dbReference>
<dbReference type="EMBL" id="AP022593">
    <property type="protein sequence ID" value="BBY50335.1"/>
    <property type="molecule type" value="Genomic_DNA"/>
</dbReference>
<name>A0A7I7S311_9MYCO</name>
<keyword evidence="2 5" id="KW-0812">Transmembrane</keyword>
<evidence type="ECO:0000259" key="6">
    <source>
        <dbReference type="PROSITE" id="PS50850"/>
    </source>
</evidence>
<dbReference type="PANTHER" id="PTHR23508:SF3">
    <property type="entry name" value="SIALIC ACID TRANSPORTER NANT"/>
    <property type="match status" value="1"/>
</dbReference>
<dbReference type="PROSITE" id="PS50850">
    <property type="entry name" value="MFS"/>
    <property type="match status" value="1"/>
</dbReference>
<comment type="subcellular location">
    <subcellularLocation>
        <location evidence="1">Cell membrane</location>
        <topology evidence="1">Multi-pass membrane protein</topology>
    </subcellularLocation>
</comment>
<geneLocation type="plasmid" evidence="8">
    <name>pjcm18538 dna</name>
</geneLocation>
<evidence type="ECO:0000256" key="4">
    <source>
        <dbReference type="ARBA" id="ARBA00023136"/>
    </source>
</evidence>
<feature type="domain" description="Major facilitator superfamily (MFS) profile" evidence="6">
    <location>
        <begin position="21"/>
        <end position="459"/>
    </location>
</feature>
<sequence length="474" mass="50821">MATAPRAADEQGSLTRTQWKQFWAAWIGYLLDGFDFILITLVLTELADEFDLSLVQATTLVSAAFVSRWFGGLILGAVADRFGRKGAMIISIFCFAGGSFLCGLSWGYWSMFVFRAIVGIGMAGEYASSVTYAMESWPKRFRNRASGALLSAYPIGVVLASQLYPLVVPSLGWRWMFFIGLFPAAVALWMRRVLPEATEWEESVKRGAIAENTAIALLFNPARRLANITISIVAAVDLVVIFSRTVTGPWVVALALVAAGCFFVLARQLADGKTGMFVMLIMTVLTAFLYSWPLQSLLPTYLKTELQFDPAQVAQVLLWAGLGYAAGSVTSGIVADRLGTNRTYVLGLLISLLFVVPVFSLSSDHVVWLWVLLFGLQFFSQGISGLLPKFISDHLPVNVRASGLGFCYNVGALGGAIAPIMGASVAASLGLGTALTVLTVGFTVLIAILVGFDVAGRVGRIGSGVTKDDAGASL</sequence>
<keyword evidence="8" id="KW-1185">Reference proteome</keyword>
<dbReference type="NCBIfam" id="NF003024">
    <property type="entry name" value="PRK03893.1"/>
    <property type="match status" value="1"/>
</dbReference>
<keyword evidence="3 5" id="KW-1133">Transmembrane helix</keyword>